<dbReference type="Pfam" id="PF00856">
    <property type="entry name" value="SET"/>
    <property type="match status" value="1"/>
</dbReference>
<evidence type="ECO:0000313" key="7">
    <source>
        <dbReference type="EMBL" id="RPA79014.1"/>
    </source>
</evidence>
<evidence type="ECO:0000259" key="6">
    <source>
        <dbReference type="PROSITE" id="PS50865"/>
    </source>
</evidence>
<dbReference type="Gene3D" id="6.10.140.2220">
    <property type="match status" value="1"/>
</dbReference>
<keyword evidence="2 4" id="KW-0863">Zinc-finger</keyword>
<gene>
    <name evidence="7" type="ORF">BJ508DRAFT_416216</name>
</gene>
<proteinExistence type="predicted"/>
<keyword evidence="3" id="KW-0862">Zinc</keyword>
<dbReference type="Gene3D" id="1.10.220.160">
    <property type="match status" value="1"/>
</dbReference>
<dbReference type="PANTHER" id="PTHR12197:SF251">
    <property type="entry name" value="EG:BACR7C10.4 PROTEIN"/>
    <property type="match status" value="1"/>
</dbReference>
<dbReference type="Gene3D" id="2.170.270.10">
    <property type="entry name" value="SET domain"/>
    <property type="match status" value="1"/>
</dbReference>
<evidence type="ECO:0000256" key="4">
    <source>
        <dbReference type="PROSITE-ProRule" id="PRU00134"/>
    </source>
</evidence>
<dbReference type="GO" id="GO:0005634">
    <property type="term" value="C:nucleus"/>
    <property type="evidence" value="ECO:0007669"/>
    <property type="project" value="TreeGrafter"/>
</dbReference>
<accession>A0A3N4IBB6</accession>
<sequence length="337" mass="37871">MTTLLTPTTNPGSLPLLPRPSSISGFGLFYAPGFSPLTREDIILDLKTPLLSIPGDKYLDEVCSWCMEWRPAKKDVYGKGKTPDPEDVEKELKKCTGCKVVRYCSRECQKHAWSDHHKLECPRYAALYPRVLPASVRACVRLLLLKERLPKALWEFGILKLDDHVRDFESEGGERWGMINLMAKGAHGYSGTELSEREVRGLYCMILTNTFAITPPTSDVQIGLSFDPLLAKINHSCCPNARIDITGKEAAVTAVTDVNVGDEVTVSYVDTEMNVEARRKELRETWFFECKCEKCKVELGGGKWKDGMLEDIKKSERDVPAGNKSEEVRGFVVEEMD</sequence>
<evidence type="ECO:0000256" key="2">
    <source>
        <dbReference type="ARBA" id="ARBA00022771"/>
    </source>
</evidence>
<dbReference type="PROSITE" id="PS50280">
    <property type="entry name" value="SET"/>
    <property type="match status" value="1"/>
</dbReference>
<dbReference type="InterPro" id="IPR001214">
    <property type="entry name" value="SET_dom"/>
</dbReference>
<keyword evidence="8" id="KW-1185">Reference proteome</keyword>
<evidence type="ECO:0000256" key="1">
    <source>
        <dbReference type="ARBA" id="ARBA00022723"/>
    </source>
</evidence>
<dbReference type="PROSITE" id="PS50865">
    <property type="entry name" value="ZF_MYND_2"/>
    <property type="match status" value="1"/>
</dbReference>
<dbReference type="STRING" id="1160509.A0A3N4IBB6"/>
<organism evidence="7 8">
    <name type="scientific">Ascobolus immersus RN42</name>
    <dbReference type="NCBI Taxonomy" id="1160509"/>
    <lineage>
        <taxon>Eukaryota</taxon>
        <taxon>Fungi</taxon>
        <taxon>Dikarya</taxon>
        <taxon>Ascomycota</taxon>
        <taxon>Pezizomycotina</taxon>
        <taxon>Pezizomycetes</taxon>
        <taxon>Pezizales</taxon>
        <taxon>Ascobolaceae</taxon>
        <taxon>Ascobolus</taxon>
    </lineage>
</organism>
<dbReference type="SUPFAM" id="SSF82199">
    <property type="entry name" value="SET domain"/>
    <property type="match status" value="1"/>
</dbReference>
<evidence type="ECO:0000256" key="3">
    <source>
        <dbReference type="ARBA" id="ARBA00022833"/>
    </source>
</evidence>
<dbReference type="Pfam" id="PF01753">
    <property type="entry name" value="zf-MYND"/>
    <property type="match status" value="1"/>
</dbReference>
<dbReference type="AlphaFoldDB" id="A0A3N4IBB6"/>
<keyword evidence="1" id="KW-0479">Metal-binding</keyword>
<reference evidence="7 8" key="1">
    <citation type="journal article" date="2018" name="Nat. Ecol. Evol.">
        <title>Pezizomycetes genomes reveal the molecular basis of ectomycorrhizal truffle lifestyle.</title>
        <authorList>
            <person name="Murat C."/>
            <person name="Payen T."/>
            <person name="Noel B."/>
            <person name="Kuo A."/>
            <person name="Morin E."/>
            <person name="Chen J."/>
            <person name="Kohler A."/>
            <person name="Krizsan K."/>
            <person name="Balestrini R."/>
            <person name="Da Silva C."/>
            <person name="Montanini B."/>
            <person name="Hainaut M."/>
            <person name="Levati E."/>
            <person name="Barry K.W."/>
            <person name="Belfiori B."/>
            <person name="Cichocki N."/>
            <person name="Clum A."/>
            <person name="Dockter R.B."/>
            <person name="Fauchery L."/>
            <person name="Guy J."/>
            <person name="Iotti M."/>
            <person name="Le Tacon F."/>
            <person name="Lindquist E.A."/>
            <person name="Lipzen A."/>
            <person name="Malagnac F."/>
            <person name="Mello A."/>
            <person name="Molinier V."/>
            <person name="Miyauchi S."/>
            <person name="Poulain J."/>
            <person name="Riccioni C."/>
            <person name="Rubini A."/>
            <person name="Sitrit Y."/>
            <person name="Splivallo R."/>
            <person name="Traeger S."/>
            <person name="Wang M."/>
            <person name="Zifcakova L."/>
            <person name="Wipf D."/>
            <person name="Zambonelli A."/>
            <person name="Paolocci F."/>
            <person name="Nowrousian M."/>
            <person name="Ottonello S."/>
            <person name="Baldrian P."/>
            <person name="Spatafora J.W."/>
            <person name="Henrissat B."/>
            <person name="Nagy L.G."/>
            <person name="Aury J.M."/>
            <person name="Wincker P."/>
            <person name="Grigoriev I.V."/>
            <person name="Bonfante P."/>
            <person name="Martin F.M."/>
        </authorList>
    </citation>
    <scope>NUCLEOTIDE SEQUENCE [LARGE SCALE GENOMIC DNA]</scope>
    <source>
        <strain evidence="7 8">RN42</strain>
    </source>
</reference>
<dbReference type="InterPro" id="IPR002893">
    <property type="entry name" value="Znf_MYND"/>
</dbReference>
<feature type="domain" description="SET" evidence="5">
    <location>
        <begin position="163"/>
        <end position="269"/>
    </location>
</feature>
<dbReference type="CDD" id="cd20071">
    <property type="entry name" value="SET_SMYD"/>
    <property type="match status" value="1"/>
</dbReference>
<dbReference type="InterPro" id="IPR050869">
    <property type="entry name" value="H3K4_H4K5_MeTrfase"/>
</dbReference>
<dbReference type="PANTHER" id="PTHR12197">
    <property type="entry name" value="HISTONE-LYSINE N-METHYLTRANSFERASE SMYD"/>
    <property type="match status" value="1"/>
</dbReference>
<name>A0A3N4IBB6_ASCIM</name>
<dbReference type="InterPro" id="IPR046341">
    <property type="entry name" value="SET_dom_sf"/>
</dbReference>
<protein>
    <submittedName>
        <fullName evidence="7">Uncharacterized protein</fullName>
    </submittedName>
</protein>
<dbReference type="GO" id="GO:0008270">
    <property type="term" value="F:zinc ion binding"/>
    <property type="evidence" value="ECO:0007669"/>
    <property type="project" value="UniProtKB-KW"/>
</dbReference>
<evidence type="ECO:0000313" key="8">
    <source>
        <dbReference type="Proteomes" id="UP000275078"/>
    </source>
</evidence>
<dbReference type="Proteomes" id="UP000275078">
    <property type="component" value="Unassembled WGS sequence"/>
</dbReference>
<feature type="domain" description="MYND-type" evidence="6">
    <location>
        <begin position="63"/>
        <end position="121"/>
    </location>
</feature>
<dbReference type="OrthoDB" id="5945798at2759"/>
<dbReference type="EMBL" id="ML119704">
    <property type="protein sequence ID" value="RPA79014.1"/>
    <property type="molecule type" value="Genomic_DNA"/>
</dbReference>
<evidence type="ECO:0000259" key="5">
    <source>
        <dbReference type="PROSITE" id="PS50280"/>
    </source>
</evidence>
<dbReference type="SUPFAM" id="SSF144232">
    <property type="entry name" value="HIT/MYND zinc finger-like"/>
    <property type="match status" value="1"/>
</dbReference>